<reference evidence="2 3" key="1">
    <citation type="submission" date="2017-12" db="EMBL/GenBank/DDBJ databases">
        <title>Comparative genomics of Botrytis spp.</title>
        <authorList>
            <person name="Valero-Jimenez C.A."/>
            <person name="Tapia P."/>
            <person name="Veloso J."/>
            <person name="Silva-Moreno E."/>
            <person name="Staats M."/>
            <person name="Valdes J.H."/>
            <person name="Van Kan J.A.L."/>
        </authorList>
    </citation>
    <scope>NUCLEOTIDE SEQUENCE [LARGE SCALE GENOMIC DNA]</scope>
    <source>
        <strain evidence="2 3">Be9601</strain>
    </source>
</reference>
<proteinExistence type="predicted"/>
<gene>
    <name evidence="2" type="ORF">BELL_0151g00070</name>
</gene>
<evidence type="ECO:0000313" key="2">
    <source>
        <dbReference type="EMBL" id="TGO76517.1"/>
    </source>
</evidence>
<feature type="compositionally biased region" description="Basic and acidic residues" evidence="1">
    <location>
        <begin position="445"/>
        <end position="457"/>
    </location>
</feature>
<protein>
    <submittedName>
        <fullName evidence="2">Uncharacterized protein</fullName>
    </submittedName>
</protein>
<dbReference type="EMBL" id="PQXM01000150">
    <property type="protein sequence ID" value="TGO76517.1"/>
    <property type="molecule type" value="Genomic_DNA"/>
</dbReference>
<feature type="region of interest" description="Disordered" evidence="1">
    <location>
        <begin position="1"/>
        <end position="38"/>
    </location>
</feature>
<feature type="compositionally biased region" description="Basic and acidic residues" evidence="1">
    <location>
        <begin position="17"/>
        <end position="31"/>
    </location>
</feature>
<accession>A0A4Z1K5D1</accession>
<feature type="region of interest" description="Disordered" evidence="1">
    <location>
        <begin position="306"/>
        <end position="348"/>
    </location>
</feature>
<keyword evidence="3" id="KW-1185">Reference proteome</keyword>
<dbReference type="Proteomes" id="UP000297229">
    <property type="component" value="Unassembled WGS sequence"/>
</dbReference>
<organism evidence="2 3">
    <name type="scientific">Botrytis elliptica</name>
    <dbReference type="NCBI Taxonomy" id="278938"/>
    <lineage>
        <taxon>Eukaryota</taxon>
        <taxon>Fungi</taxon>
        <taxon>Dikarya</taxon>
        <taxon>Ascomycota</taxon>
        <taxon>Pezizomycotina</taxon>
        <taxon>Leotiomycetes</taxon>
        <taxon>Helotiales</taxon>
        <taxon>Sclerotiniaceae</taxon>
        <taxon>Botrytis</taxon>
    </lineage>
</organism>
<dbReference type="AlphaFoldDB" id="A0A4Z1K5D1"/>
<sequence length="485" mass="54341">MAPPDETSVKEVPALTKDAEVEKADEHKHAEEEDVPTLRSPNLDVIGVKNVNQEVNQGVNQELNQEVNSKVNRKFNQEVNRNFRKRLPYTKWSEKEEEIVRDIIENHKSNPETSRMTLGELDIYSVKKLAEAGFIRTASAVSFVRGKQHCKFDYSKVCDLVANMPESIRAMEARENSKKSATVARESIRVMEAGENSQKSATVASEPFRRRSTVPFQSATSLQEYDTLSKMKNSQFALNGKRIYESYNGDPAVDSTNATNAAAAAAAARKPQAQACSMATNGAFNSQQGFQTTSGSKSCEVRKRQSEMGLKMPPASKRMSVTNNSKETPVAIRNDSPLGQPQSESDRVEQARLEKARLEHARIEKVRAELAGIKAVFLECYRAKHWSEMIVGEYDFRLKEAADEAADMAAEYDSRRKEAADKAADMAAEYDSRRKEAANKAAEYNSRRKEAADKAADYTKQASENVDKMLELQKLNPEFEDYNSF</sequence>
<comment type="caution">
    <text evidence="2">The sequence shown here is derived from an EMBL/GenBank/DDBJ whole genome shotgun (WGS) entry which is preliminary data.</text>
</comment>
<name>A0A4Z1K5D1_9HELO</name>
<feature type="region of interest" description="Disordered" evidence="1">
    <location>
        <begin position="430"/>
        <end position="460"/>
    </location>
</feature>
<evidence type="ECO:0000313" key="3">
    <source>
        <dbReference type="Proteomes" id="UP000297229"/>
    </source>
</evidence>
<evidence type="ECO:0000256" key="1">
    <source>
        <dbReference type="SAM" id="MobiDB-lite"/>
    </source>
</evidence>